<dbReference type="GO" id="GO:0003677">
    <property type="term" value="F:DNA binding"/>
    <property type="evidence" value="ECO:0007669"/>
    <property type="project" value="InterPro"/>
</dbReference>
<name>A0AAU8FIG7_9BACT</name>
<proteinExistence type="predicted"/>
<protein>
    <submittedName>
        <fullName evidence="2">GreA/GreB family elongation factor</fullName>
    </submittedName>
</protein>
<dbReference type="InterPro" id="IPR023459">
    <property type="entry name" value="Tscrpt_elong_fac_GreA/B_fam"/>
</dbReference>
<sequence>MSNNTSPVILGKNDFRLLRQFANNFPGSPGANEMSLAYELNRAIVVEEDELPEGSIRLNSRVKVLELTTGKEMEFSIVMPNLADITRQKISILTPMGAAMIGLCQGETVEWKMPAGIRKFKILEVHYDQV</sequence>
<dbReference type="GO" id="GO:0003746">
    <property type="term" value="F:translation elongation factor activity"/>
    <property type="evidence" value="ECO:0007669"/>
    <property type="project" value="UniProtKB-KW"/>
</dbReference>
<evidence type="ECO:0000313" key="2">
    <source>
        <dbReference type="EMBL" id="XCH23672.1"/>
    </source>
</evidence>
<dbReference type="EMBL" id="CP159289">
    <property type="protein sequence ID" value="XCH23672.1"/>
    <property type="molecule type" value="Genomic_DNA"/>
</dbReference>
<dbReference type="PANTHER" id="PTHR30437:SF5">
    <property type="entry name" value="REGULATOR OF NUCLEOSIDE DIPHOSPHATE KINASE"/>
    <property type="match status" value="1"/>
</dbReference>
<dbReference type="Gene3D" id="3.10.50.30">
    <property type="entry name" value="Transcription elongation factor, GreA/GreB, C-terminal domain"/>
    <property type="match status" value="1"/>
</dbReference>
<keyword evidence="2" id="KW-0251">Elongation factor</keyword>
<dbReference type="GO" id="GO:0070063">
    <property type="term" value="F:RNA polymerase binding"/>
    <property type="evidence" value="ECO:0007669"/>
    <property type="project" value="InterPro"/>
</dbReference>
<organism evidence="2">
    <name type="scientific">Dyadobacter sp. 676</name>
    <dbReference type="NCBI Taxonomy" id="3088362"/>
    <lineage>
        <taxon>Bacteria</taxon>
        <taxon>Pseudomonadati</taxon>
        <taxon>Bacteroidota</taxon>
        <taxon>Cytophagia</taxon>
        <taxon>Cytophagales</taxon>
        <taxon>Spirosomataceae</taxon>
        <taxon>Dyadobacter</taxon>
    </lineage>
</organism>
<dbReference type="SUPFAM" id="SSF54534">
    <property type="entry name" value="FKBP-like"/>
    <property type="match status" value="1"/>
</dbReference>
<dbReference type="PANTHER" id="PTHR30437">
    <property type="entry name" value="TRANSCRIPTION ELONGATION FACTOR GREA"/>
    <property type="match status" value="1"/>
</dbReference>
<dbReference type="RefSeq" id="WP_353718996.1">
    <property type="nucleotide sequence ID" value="NZ_CP159289.1"/>
</dbReference>
<reference evidence="2" key="1">
    <citation type="submission" date="2024-06" db="EMBL/GenBank/DDBJ databases">
        <title>Sequencing and assembly of the genome of Dyadobacter sp. strain 676, a symbiont of Cyamopsis tetragonoloba.</title>
        <authorList>
            <person name="Guro P."/>
            <person name="Sazanova A."/>
            <person name="Kuznetsova I."/>
            <person name="Belimov A."/>
            <person name="Safronova V."/>
        </authorList>
    </citation>
    <scope>NUCLEOTIDE SEQUENCE</scope>
    <source>
        <strain evidence="2">676</strain>
    </source>
</reference>
<dbReference type="InterPro" id="IPR001437">
    <property type="entry name" value="Tscrpt_elong_fac_GreA/B_C"/>
</dbReference>
<keyword evidence="2" id="KW-0648">Protein biosynthesis</keyword>
<dbReference type="Pfam" id="PF01272">
    <property type="entry name" value="GreA_GreB"/>
    <property type="match status" value="1"/>
</dbReference>
<dbReference type="GO" id="GO:0032784">
    <property type="term" value="P:regulation of DNA-templated transcription elongation"/>
    <property type="evidence" value="ECO:0007669"/>
    <property type="project" value="InterPro"/>
</dbReference>
<accession>A0AAU8FIG7</accession>
<evidence type="ECO:0000259" key="1">
    <source>
        <dbReference type="Pfam" id="PF01272"/>
    </source>
</evidence>
<dbReference type="InterPro" id="IPR036953">
    <property type="entry name" value="GreA/GreB_C_sf"/>
</dbReference>
<dbReference type="AlphaFoldDB" id="A0AAU8FIG7"/>
<dbReference type="GO" id="GO:0006354">
    <property type="term" value="P:DNA-templated transcription elongation"/>
    <property type="evidence" value="ECO:0007669"/>
    <property type="project" value="TreeGrafter"/>
</dbReference>
<gene>
    <name evidence="2" type="ORF">ABV298_25715</name>
</gene>
<feature type="domain" description="Transcription elongation factor GreA/GreB C-terminal" evidence="1">
    <location>
        <begin position="52"/>
        <end position="127"/>
    </location>
</feature>